<evidence type="ECO:0000313" key="7">
    <source>
        <dbReference type="Proteomes" id="UP000032214"/>
    </source>
</evidence>
<reference evidence="6 7" key="1">
    <citation type="journal article" date="2013" name="Proc. Natl. Acad. Sci. U.S.A.">
        <title>Candidate phylum TM6 genome recovered from a hospital sink biofilm provides genomic insights into this uncultivated phylum.</title>
        <authorList>
            <person name="McLean J.S."/>
            <person name="Lombardo M.J."/>
            <person name="Badger J.H."/>
            <person name="Edlund A."/>
            <person name="Novotny M."/>
            <person name="Yee-Greenbaum J."/>
            <person name="Vyahhi N."/>
            <person name="Hall A.P."/>
            <person name="Yang Y."/>
            <person name="Dupont C.L."/>
            <person name="Ziegler M.G."/>
            <person name="Chitsaz H."/>
            <person name="Allen A.E."/>
            <person name="Yooseph S."/>
            <person name="Tesler G."/>
            <person name="Pevzner P.A."/>
            <person name="Friedman R.M."/>
            <person name="Nealson K.H."/>
            <person name="Venter J.C."/>
            <person name="Lasken R.S."/>
        </authorList>
    </citation>
    <scope>NUCLEOTIDE SEQUENCE [LARGE SCALE GENOMIC DNA]</scope>
    <source>
        <strain evidence="6 7">TM6SC1</strain>
    </source>
</reference>
<dbReference type="InterPro" id="IPR027417">
    <property type="entry name" value="P-loop_NTPase"/>
</dbReference>
<keyword evidence="3" id="KW-0812">Transmembrane</keyword>
<dbReference type="STRING" id="1306947.J120_00015"/>
<feature type="domain" description="AAA+ ATPase" evidence="5">
    <location>
        <begin position="112"/>
        <end position="247"/>
    </location>
</feature>
<evidence type="ECO:0000313" key="6">
    <source>
        <dbReference type="EMBL" id="KIX85362.1"/>
    </source>
</evidence>
<dbReference type="InterPro" id="IPR003593">
    <property type="entry name" value="AAA+_ATPase"/>
</dbReference>
<gene>
    <name evidence="6" type="ORF">J120_00015</name>
</gene>
<feature type="transmembrane region" description="Helical" evidence="3">
    <location>
        <begin position="355"/>
        <end position="374"/>
    </location>
</feature>
<dbReference type="PANTHER" id="PTHR23077:SF171">
    <property type="entry name" value="NUCLEAR VALOSIN-CONTAINING PROTEIN-LIKE"/>
    <property type="match status" value="1"/>
</dbReference>
<dbReference type="EMBL" id="ARQD01000001">
    <property type="protein sequence ID" value="KIX85362.1"/>
    <property type="molecule type" value="Genomic_DNA"/>
</dbReference>
<keyword evidence="7" id="KW-1185">Reference proteome</keyword>
<keyword evidence="4" id="KW-0732">Signal</keyword>
<dbReference type="Gene3D" id="3.40.50.300">
    <property type="entry name" value="P-loop containing nucleotide triphosphate hydrolases"/>
    <property type="match status" value="1"/>
</dbReference>
<evidence type="ECO:0000256" key="2">
    <source>
        <dbReference type="ARBA" id="ARBA00022840"/>
    </source>
</evidence>
<accession>A0A0D2K555</accession>
<keyword evidence="2" id="KW-0067">ATP-binding</keyword>
<name>A0A0D2K555_9BACT</name>
<feature type="signal peptide" evidence="4">
    <location>
        <begin position="1"/>
        <end position="19"/>
    </location>
</feature>
<keyword evidence="3" id="KW-0472">Membrane</keyword>
<dbReference type="PANTHER" id="PTHR23077">
    <property type="entry name" value="AAA-FAMILY ATPASE"/>
    <property type="match status" value="1"/>
</dbReference>
<organism evidence="6 7">
    <name type="scientific">candidate division TM6 bacterium JCVI TM6SC1</name>
    <dbReference type="NCBI Taxonomy" id="1306947"/>
    <lineage>
        <taxon>Bacteria</taxon>
        <taxon>Candidatus Babelota</taxon>
        <taxon>Vermiphilus</taxon>
    </lineage>
</organism>
<dbReference type="SMART" id="SM00382">
    <property type="entry name" value="AAA"/>
    <property type="match status" value="1"/>
</dbReference>
<dbReference type="eggNOG" id="COG1222">
    <property type="taxonomic scope" value="Bacteria"/>
</dbReference>
<dbReference type="GO" id="GO:0005524">
    <property type="term" value="F:ATP binding"/>
    <property type="evidence" value="ECO:0007669"/>
    <property type="project" value="UniProtKB-KW"/>
</dbReference>
<sequence length="458" mass="53230">MVKIGLWALLIAMPSVIIAASKEECRKNTNVRIQALDGEFLYSDPTVSSNHVWFEMTYGPDTINTMFTWELEEKFANKIIDDTRIISRKNDVNKVDELFKSFENEEMPKLFRPKFIFFTGPSGSGKSTLARAIAVALRRPYKFINCEALFTKYRSDASTNLTQHVAPIINSGKPFVIILDEFNRLYDYFNSKEDPDKGTITRMWTLIDTANIKGDVLFVGTANGLDSVPEQFLERTLEQHMYLPLPDEKKREFLITQLFDEHLPLKYWTDQINIDITQEQCQTNKENFIKWMKYETAGSSLHNLKLVMHNIIAQSFNTKIMPSKDAVKRSLIRYNHTKRSYYIKNFLDNKYTQHLMPSVVQIITSAVALIAGYYTAKIFYIAQKADTERITAEQKVFQEKMARDQQNTQIRIANQQYKNQNEMYNHSLTGMIKLYIKPQELIPEIPEPQVKNDTLNNN</sequence>
<proteinExistence type="predicted"/>
<dbReference type="Pfam" id="PF00004">
    <property type="entry name" value="AAA"/>
    <property type="match status" value="1"/>
</dbReference>
<evidence type="ECO:0000256" key="1">
    <source>
        <dbReference type="ARBA" id="ARBA00022741"/>
    </source>
</evidence>
<dbReference type="InterPro" id="IPR003959">
    <property type="entry name" value="ATPase_AAA_core"/>
</dbReference>
<dbReference type="Proteomes" id="UP000032214">
    <property type="component" value="Unassembled WGS sequence"/>
</dbReference>
<protein>
    <recommendedName>
        <fullName evidence="5">AAA+ ATPase domain-containing protein</fullName>
    </recommendedName>
</protein>
<comment type="caution">
    <text evidence="6">The sequence shown here is derived from an EMBL/GenBank/DDBJ whole genome shotgun (WGS) entry which is preliminary data.</text>
</comment>
<evidence type="ECO:0000256" key="3">
    <source>
        <dbReference type="SAM" id="Phobius"/>
    </source>
</evidence>
<dbReference type="GO" id="GO:0016887">
    <property type="term" value="F:ATP hydrolysis activity"/>
    <property type="evidence" value="ECO:0007669"/>
    <property type="project" value="InterPro"/>
</dbReference>
<dbReference type="SUPFAM" id="SSF52540">
    <property type="entry name" value="P-loop containing nucleoside triphosphate hydrolases"/>
    <property type="match status" value="1"/>
</dbReference>
<dbReference type="AlphaFoldDB" id="A0A0D2K555"/>
<keyword evidence="1" id="KW-0547">Nucleotide-binding</keyword>
<evidence type="ECO:0000256" key="4">
    <source>
        <dbReference type="SAM" id="SignalP"/>
    </source>
</evidence>
<feature type="chain" id="PRO_5002256626" description="AAA+ ATPase domain-containing protein" evidence="4">
    <location>
        <begin position="20"/>
        <end position="458"/>
    </location>
</feature>
<dbReference type="InterPro" id="IPR050168">
    <property type="entry name" value="AAA_ATPase_domain"/>
</dbReference>
<keyword evidence="3" id="KW-1133">Transmembrane helix</keyword>
<evidence type="ECO:0000259" key="5">
    <source>
        <dbReference type="SMART" id="SM00382"/>
    </source>
</evidence>